<evidence type="ECO:0000313" key="5">
    <source>
        <dbReference type="Proteomes" id="UP001597212"/>
    </source>
</evidence>
<comment type="caution">
    <text evidence="4">The sequence shown here is derived from an EMBL/GenBank/DDBJ whole genome shotgun (WGS) entry which is preliminary data.</text>
</comment>
<keyword evidence="1" id="KW-0812">Transmembrane</keyword>
<feature type="domain" description="WxL Interacting Protein peptidoglycan binding" evidence="2">
    <location>
        <begin position="27"/>
        <end position="144"/>
    </location>
</feature>
<proteinExistence type="predicted"/>
<keyword evidence="5" id="KW-1185">Reference proteome</keyword>
<feature type="domain" description="WxL Interacting Protein host binding" evidence="3">
    <location>
        <begin position="155"/>
        <end position="279"/>
    </location>
</feature>
<dbReference type="InterPro" id="IPR021759">
    <property type="entry name" value="WxLIP_HBD"/>
</dbReference>
<sequence>MRRWWWLLLLVGLLTPGHRVLAEGAGFTVTPELPANQLGGDTGWFNLLVTPGQKQELTVEVDNQSDQTKTLRLSLTNAFTQDNGQVGYEPSRRKDASAKVQLTAIGSKPITIDLAAHQGRKVTFQITPPAGGFAGQVLGAVYVKDLTEPAKASSSGFAVTNQFAMVVAVQLQTSETLVPPALHLLSVKAKADRVQATIQNAAPRLFGKLSMRAQVLPAGKTKAVYQQKNSNYAMAPNSAFNYQLAPPKGLAAGKYQLVINAAAGSYKWQFTKSFTLKAPIAPTTPATPATQKVSGVWWPWAIALVVVLLMGMLIGWWRGRRQSAGR</sequence>
<name>A0ABW4CZ31_9LACO</name>
<keyword evidence="1" id="KW-1133">Transmembrane helix</keyword>
<evidence type="ECO:0000256" key="1">
    <source>
        <dbReference type="SAM" id="Phobius"/>
    </source>
</evidence>
<evidence type="ECO:0000259" key="3">
    <source>
        <dbReference type="Pfam" id="PF11797"/>
    </source>
</evidence>
<reference evidence="5" key="1">
    <citation type="journal article" date="2019" name="Int. J. Syst. Evol. Microbiol.">
        <title>The Global Catalogue of Microorganisms (GCM) 10K type strain sequencing project: providing services to taxonomists for standard genome sequencing and annotation.</title>
        <authorList>
            <consortium name="The Broad Institute Genomics Platform"/>
            <consortium name="The Broad Institute Genome Sequencing Center for Infectious Disease"/>
            <person name="Wu L."/>
            <person name="Ma J."/>
        </authorList>
    </citation>
    <scope>NUCLEOTIDE SEQUENCE [LARGE SCALE GENOMIC DNA]</scope>
    <source>
        <strain evidence="5">CCM 8912</strain>
    </source>
</reference>
<dbReference type="Pfam" id="PF06030">
    <property type="entry name" value="WxLIP_PGBD"/>
    <property type="match status" value="1"/>
</dbReference>
<dbReference type="EMBL" id="JBHTOK010000066">
    <property type="protein sequence ID" value="MFD1441338.1"/>
    <property type="molecule type" value="Genomic_DNA"/>
</dbReference>
<dbReference type="InterPro" id="IPR010317">
    <property type="entry name" value="WxLIP_PGBD"/>
</dbReference>
<protein>
    <submittedName>
        <fullName evidence="4">DUF916 and DUF3324 domain-containing protein</fullName>
    </submittedName>
</protein>
<organism evidence="4 5">
    <name type="scientific">Lacticaseibacillus hegangensis</name>
    <dbReference type="NCBI Taxonomy" id="2486010"/>
    <lineage>
        <taxon>Bacteria</taxon>
        <taxon>Bacillati</taxon>
        <taxon>Bacillota</taxon>
        <taxon>Bacilli</taxon>
        <taxon>Lactobacillales</taxon>
        <taxon>Lactobacillaceae</taxon>
        <taxon>Lacticaseibacillus</taxon>
    </lineage>
</organism>
<dbReference type="RefSeq" id="WP_125757112.1">
    <property type="nucleotide sequence ID" value="NZ_JBHTOK010000066.1"/>
</dbReference>
<dbReference type="Pfam" id="PF11797">
    <property type="entry name" value="WxLIP_HBD"/>
    <property type="match status" value="1"/>
</dbReference>
<feature type="transmembrane region" description="Helical" evidence="1">
    <location>
        <begin position="297"/>
        <end position="317"/>
    </location>
</feature>
<evidence type="ECO:0000259" key="2">
    <source>
        <dbReference type="Pfam" id="PF06030"/>
    </source>
</evidence>
<evidence type="ECO:0000313" key="4">
    <source>
        <dbReference type="EMBL" id="MFD1441338.1"/>
    </source>
</evidence>
<gene>
    <name evidence="4" type="ORF">ACFQ5K_08130</name>
</gene>
<dbReference type="Proteomes" id="UP001597212">
    <property type="component" value="Unassembled WGS sequence"/>
</dbReference>
<accession>A0ABW4CZ31</accession>
<keyword evidence="1" id="KW-0472">Membrane</keyword>